<dbReference type="SUPFAM" id="SSF55874">
    <property type="entry name" value="ATPase domain of HSP90 chaperone/DNA topoisomerase II/histidine kinase"/>
    <property type="match status" value="1"/>
</dbReference>
<keyword evidence="1" id="KW-0067">ATP-binding</keyword>
<protein>
    <submittedName>
        <fullName evidence="1">ATP-binding protein</fullName>
    </submittedName>
</protein>
<dbReference type="AlphaFoldDB" id="A0A8J7CB73"/>
<name>A0A8J7CB73_9CYAN</name>
<keyword evidence="2" id="KW-1185">Reference proteome</keyword>
<reference evidence="1" key="1">
    <citation type="submission" date="2020-09" db="EMBL/GenBank/DDBJ databases">
        <title>Iningainema tapete sp. nov. (Scytonemataceae, Cyanobacteria) from greenhouses in central Florida (USA) produces two types of nodularin with biosynthetic potential for microcystin-LR and anabaenopeptins.</title>
        <authorList>
            <person name="Berthold D.E."/>
            <person name="Lefler F.W."/>
            <person name="Huang I.-S."/>
            <person name="Abdulla H."/>
            <person name="Zimba P.V."/>
            <person name="Laughinghouse H.D. IV."/>
        </authorList>
    </citation>
    <scope>NUCLEOTIDE SEQUENCE</scope>
    <source>
        <strain evidence="1">BLCCT55</strain>
    </source>
</reference>
<evidence type="ECO:0000313" key="2">
    <source>
        <dbReference type="Proteomes" id="UP000629098"/>
    </source>
</evidence>
<dbReference type="GO" id="GO:0005524">
    <property type="term" value="F:ATP binding"/>
    <property type="evidence" value="ECO:0007669"/>
    <property type="project" value="UniProtKB-KW"/>
</dbReference>
<sequence length="64" mass="7295">MRLRDGIGITIARQIVVEKHSGSLSCNSELGKGTEFAILIPIRDRDRNSHYMKILFSYLPSRFS</sequence>
<accession>A0A8J7CB73</accession>
<dbReference type="Proteomes" id="UP000629098">
    <property type="component" value="Unassembled WGS sequence"/>
</dbReference>
<evidence type="ECO:0000313" key="1">
    <source>
        <dbReference type="EMBL" id="MBD2778006.1"/>
    </source>
</evidence>
<dbReference type="InterPro" id="IPR036890">
    <property type="entry name" value="HATPase_C_sf"/>
</dbReference>
<keyword evidence="1" id="KW-0547">Nucleotide-binding</keyword>
<dbReference type="RefSeq" id="WP_190837135.1">
    <property type="nucleotide sequence ID" value="NZ_CAWPPI010000118.1"/>
</dbReference>
<organism evidence="1 2">
    <name type="scientific">Iningainema tapete BLCC-T55</name>
    <dbReference type="NCBI Taxonomy" id="2748662"/>
    <lineage>
        <taxon>Bacteria</taxon>
        <taxon>Bacillati</taxon>
        <taxon>Cyanobacteriota</taxon>
        <taxon>Cyanophyceae</taxon>
        <taxon>Nostocales</taxon>
        <taxon>Scytonemataceae</taxon>
        <taxon>Iningainema tapete</taxon>
    </lineage>
</organism>
<comment type="caution">
    <text evidence="1">The sequence shown here is derived from an EMBL/GenBank/DDBJ whole genome shotgun (WGS) entry which is preliminary data.</text>
</comment>
<dbReference type="Gene3D" id="3.30.565.10">
    <property type="entry name" value="Histidine kinase-like ATPase, C-terminal domain"/>
    <property type="match status" value="1"/>
</dbReference>
<dbReference type="EMBL" id="JACXAE010000118">
    <property type="protein sequence ID" value="MBD2778006.1"/>
    <property type="molecule type" value="Genomic_DNA"/>
</dbReference>
<gene>
    <name evidence="1" type="ORF">ICL16_39695</name>
</gene>
<proteinExistence type="predicted"/>